<evidence type="ECO:0000313" key="3">
    <source>
        <dbReference type="EMBL" id="NKE20029.1"/>
    </source>
</evidence>
<evidence type="ECO:0000313" key="4">
    <source>
        <dbReference type="Proteomes" id="UP000746741"/>
    </source>
</evidence>
<organism evidence="2 5">
    <name type="scientific">Neoroseomonas oryzicola</name>
    <dbReference type="NCBI Taxonomy" id="535904"/>
    <lineage>
        <taxon>Bacteria</taxon>
        <taxon>Pseudomonadati</taxon>
        <taxon>Pseudomonadota</taxon>
        <taxon>Alphaproteobacteria</taxon>
        <taxon>Acetobacterales</taxon>
        <taxon>Acetobacteraceae</taxon>
        <taxon>Neoroseomonas</taxon>
    </lineage>
</organism>
<dbReference type="PROSITE" id="PS50075">
    <property type="entry name" value="CARRIER"/>
    <property type="match status" value="1"/>
</dbReference>
<feature type="domain" description="Carrier" evidence="1">
    <location>
        <begin position="4"/>
        <end position="80"/>
    </location>
</feature>
<evidence type="ECO:0000313" key="5">
    <source>
        <dbReference type="Proteomes" id="UP001138708"/>
    </source>
</evidence>
<dbReference type="SUPFAM" id="SSF47336">
    <property type="entry name" value="ACP-like"/>
    <property type="match status" value="1"/>
</dbReference>
<dbReference type="Pfam" id="PF00550">
    <property type="entry name" value="PP-binding"/>
    <property type="match status" value="1"/>
</dbReference>
<comment type="caution">
    <text evidence="2">The sequence shown here is derived from an EMBL/GenBank/DDBJ whole genome shotgun (WGS) entry which is preliminary data.</text>
</comment>
<reference evidence="2" key="1">
    <citation type="submission" date="2020-01" db="EMBL/GenBank/DDBJ databases">
        <authorList>
            <person name="Rat A."/>
        </authorList>
    </citation>
    <scope>NUCLEOTIDE SEQUENCE</scope>
    <source>
        <strain evidence="2">LMG 31161</strain>
    </source>
</reference>
<gene>
    <name evidence="3" type="ORF">GWK15_23940</name>
    <name evidence="2" type="ORF">GXW75_15250</name>
</gene>
<dbReference type="InterPro" id="IPR009081">
    <property type="entry name" value="PP-bd_ACP"/>
</dbReference>
<dbReference type="InterPro" id="IPR036736">
    <property type="entry name" value="ACP-like_sf"/>
</dbReference>
<proteinExistence type="predicted"/>
<sequence>MTREKTLALLAQILAEIAPEASLADVKGDDDLRESIDLDSIDFQNLVIALHDRTGAPIPEADYPRLLTMDGMVAYFAEVPG</sequence>
<evidence type="ECO:0000259" key="1">
    <source>
        <dbReference type="PROSITE" id="PS50075"/>
    </source>
</evidence>
<protein>
    <submittedName>
        <fullName evidence="2">Acyl carrier protein</fullName>
    </submittedName>
</protein>
<dbReference type="Proteomes" id="UP000746741">
    <property type="component" value="Unassembled WGS sequence"/>
</dbReference>
<dbReference type="Gene3D" id="1.10.1200.10">
    <property type="entry name" value="ACP-like"/>
    <property type="match status" value="1"/>
</dbReference>
<dbReference type="Proteomes" id="UP001138708">
    <property type="component" value="Unassembled WGS sequence"/>
</dbReference>
<dbReference type="EMBL" id="JAAVUP010000017">
    <property type="protein sequence ID" value="NKE20029.1"/>
    <property type="molecule type" value="Genomic_DNA"/>
</dbReference>
<dbReference type="AlphaFoldDB" id="A0A9X9WJV2"/>
<accession>A0A9X9WJV2</accession>
<reference evidence="3 4" key="2">
    <citation type="submission" date="2020-02" db="EMBL/GenBank/DDBJ databases">
        <authorList>
            <person name="Sun Q."/>
            <person name="Inoue M."/>
        </authorList>
    </citation>
    <scope>NUCLEOTIDE SEQUENCE [LARGE SCALE GENOMIC DNA]</scope>
    <source>
        <strain evidence="3 4">KCTC 22478</strain>
    </source>
</reference>
<dbReference type="RefSeq" id="WP_168043932.1">
    <property type="nucleotide sequence ID" value="NZ_JAAEDK010000034.1"/>
</dbReference>
<dbReference type="EMBL" id="JAAEDK010000034">
    <property type="protein sequence ID" value="MBR0660612.1"/>
    <property type="molecule type" value="Genomic_DNA"/>
</dbReference>
<evidence type="ECO:0000313" key="2">
    <source>
        <dbReference type="EMBL" id="MBR0660612.1"/>
    </source>
</evidence>
<reference evidence="2" key="3">
    <citation type="journal article" date="2021" name="Syst. Appl. Microbiol.">
        <title>Roseomonas hellenica sp. nov., isolated from roots of wild-growing Alkanna tinctoria.</title>
        <authorList>
            <person name="Rat A."/>
            <person name="Naranjo H.D."/>
            <person name="Lebbe L."/>
            <person name="Cnockaert M."/>
            <person name="Krigas N."/>
            <person name="Grigoriadou K."/>
            <person name="Maloupa E."/>
            <person name="Willems A."/>
        </authorList>
    </citation>
    <scope>NUCLEOTIDE SEQUENCE</scope>
    <source>
        <strain evidence="2">LMG 31161</strain>
    </source>
</reference>
<name>A0A9X9WJV2_9PROT</name>
<keyword evidence="4" id="KW-1185">Reference proteome</keyword>